<evidence type="ECO:0000313" key="1">
    <source>
        <dbReference type="EMBL" id="KAE8334101.1"/>
    </source>
</evidence>
<protein>
    <submittedName>
        <fullName evidence="1">Uncharacterized protein</fullName>
    </submittedName>
</protein>
<gene>
    <name evidence="1" type="ORF">BDV24DRAFT_170604</name>
</gene>
<dbReference type="AlphaFoldDB" id="A0A5N6XLN3"/>
<dbReference type="Proteomes" id="UP000325558">
    <property type="component" value="Unassembled WGS sequence"/>
</dbReference>
<organism evidence="1">
    <name type="scientific">Aspergillus arachidicola</name>
    <dbReference type="NCBI Taxonomy" id="656916"/>
    <lineage>
        <taxon>Eukaryota</taxon>
        <taxon>Fungi</taxon>
        <taxon>Dikarya</taxon>
        <taxon>Ascomycota</taxon>
        <taxon>Pezizomycotina</taxon>
        <taxon>Eurotiomycetes</taxon>
        <taxon>Eurotiomycetidae</taxon>
        <taxon>Eurotiales</taxon>
        <taxon>Aspergillaceae</taxon>
        <taxon>Aspergillus</taxon>
        <taxon>Aspergillus subgen. Circumdati</taxon>
    </lineage>
</organism>
<sequence length="96" mass="10442">MRLGSGLDHCLWVVSEGSTSPSILFVFVLDLFLARSAYLRQGLWAMPSLMFISVGSVLSQAQFSAGNIDVRAVWVALPPPDLVSNLFGFDSAAEFF</sequence>
<reference evidence="1" key="1">
    <citation type="submission" date="2019-04" db="EMBL/GenBank/DDBJ databases">
        <title>Friends and foes A comparative genomics study of 23 Aspergillus species from section Flavi.</title>
        <authorList>
            <consortium name="DOE Joint Genome Institute"/>
            <person name="Kjaerbolling I."/>
            <person name="Vesth T."/>
            <person name="Frisvad J.C."/>
            <person name="Nybo J.L."/>
            <person name="Theobald S."/>
            <person name="Kildgaard S."/>
            <person name="Isbrandt T."/>
            <person name="Kuo A."/>
            <person name="Sato A."/>
            <person name="Lyhne E.K."/>
            <person name="Kogle M.E."/>
            <person name="Wiebenga A."/>
            <person name="Kun R.S."/>
            <person name="Lubbers R.J."/>
            <person name="Makela M.R."/>
            <person name="Barry K."/>
            <person name="Chovatia M."/>
            <person name="Clum A."/>
            <person name="Daum C."/>
            <person name="Haridas S."/>
            <person name="He G."/>
            <person name="LaButti K."/>
            <person name="Lipzen A."/>
            <person name="Mondo S."/>
            <person name="Riley R."/>
            <person name="Salamov A."/>
            <person name="Simmons B.A."/>
            <person name="Magnuson J.K."/>
            <person name="Henrissat B."/>
            <person name="Mortensen U.H."/>
            <person name="Larsen T.O."/>
            <person name="Devries R.P."/>
            <person name="Grigoriev I.V."/>
            <person name="Machida M."/>
            <person name="Baker S.E."/>
            <person name="Andersen M.R."/>
        </authorList>
    </citation>
    <scope>NUCLEOTIDE SEQUENCE</scope>
    <source>
        <strain evidence="1">CBS 117612</strain>
    </source>
</reference>
<proteinExistence type="predicted"/>
<accession>A0A5N6XLN3</accession>
<name>A0A5N6XLN3_9EURO</name>
<dbReference type="EMBL" id="ML737497">
    <property type="protein sequence ID" value="KAE8334101.1"/>
    <property type="molecule type" value="Genomic_DNA"/>
</dbReference>